<evidence type="ECO:0000256" key="6">
    <source>
        <dbReference type="ARBA" id="ARBA00023002"/>
    </source>
</evidence>
<evidence type="ECO:0000256" key="7">
    <source>
        <dbReference type="ARBA" id="ARBA00023004"/>
    </source>
</evidence>
<dbReference type="InterPro" id="IPR017896">
    <property type="entry name" value="4Fe4S_Fe-S-bd"/>
</dbReference>
<comment type="caution">
    <text evidence="10">The sequence shown here is derived from an EMBL/GenBank/DDBJ whole genome shotgun (WGS) entry which is preliminary data.</text>
</comment>
<evidence type="ECO:0000256" key="3">
    <source>
        <dbReference type="ARBA" id="ARBA00022485"/>
    </source>
</evidence>
<name>A0A194AE28_9BACT</name>
<keyword evidence="3" id="KW-0004">4Fe-4S</keyword>
<dbReference type="GO" id="GO:0046872">
    <property type="term" value="F:metal ion binding"/>
    <property type="evidence" value="ECO:0007669"/>
    <property type="project" value="UniProtKB-KW"/>
</dbReference>
<evidence type="ECO:0000256" key="4">
    <source>
        <dbReference type="ARBA" id="ARBA00022723"/>
    </source>
</evidence>
<comment type="similarity">
    <text evidence="2">Belongs to the HdrA family.</text>
</comment>
<dbReference type="GO" id="GO:0051539">
    <property type="term" value="F:4 iron, 4 sulfur cluster binding"/>
    <property type="evidence" value="ECO:0007669"/>
    <property type="project" value="UniProtKB-KW"/>
</dbReference>
<gene>
    <name evidence="10" type="ORF">DPF_0278</name>
</gene>
<dbReference type="Pfam" id="PF07992">
    <property type="entry name" value="Pyr_redox_2"/>
    <property type="match status" value="1"/>
</dbReference>
<dbReference type="Gene3D" id="3.50.50.60">
    <property type="entry name" value="FAD/NAD(P)-binding domain"/>
    <property type="match status" value="1"/>
</dbReference>
<dbReference type="Pfam" id="PF02662">
    <property type="entry name" value="FlpD"/>
    <property type="match status" value="1"/>
</dbReference>
<dbReference type="EMBL" id="BDFE01000004">
    <property type="protein sequence ID" value="GAU07588.1"/>
    <property type="molecule type" value="Genomic_DNA"/>
</dbReference>
<evidence type="ECO:0000313" key="10">
    <source>
        <dbReference type="EMBL" id="GAU07588.1"/>
    </source>
</evidence>
<feature type="domain" description="4Fe-4S ferredoxin-type" evidence="9">
    <location>
        <begin position="550"/>
        <end position="579"/>
    </location>
</feature>
<dbReference type="PROSITE" id="PS51379">
    <property type="entry name" value="4FE4S_FER_2"/>
    <property type="match status" value="2"/>
</dbReference>
<protein>
    <submittedName>
        <fullName evidence="10">Heterodisulfide reductase subunit A</fullName>
    </submittedName>
</protein>
<evidence type="ECO:0000259" key="9">
    <source>
        <dbReference type="PROSITE" id="PS51379"/>
    </source>
</evidence>
<dbReference type="PANTHER" id="PTHR43498">
    <property type="entry name" value="FERREDOXIN:COB-COM HETERODISULFIDE REDUCTASE SUBUNIT A"/>
    <property type="match status" value="1"/>
</dbReference>
<dbReference type="RefSeq" id="WP_069857080.1">
    <property type="nucleotide sequence ID" value="NZ_BDFE01000004.1"/>
</dbReference>
<accession>A0A194AE28</accession>
<dbReference type="PROSITE" id="PS00198">
    <property type="entry name" value="4FE4S_FER_1"/>
    <property type="match status" value="2"/>
</dbReference>
<dbReference type="Proteomes" id="UP000095200">
    <property type="component" value="Unassembled WGS sequence"/>
</dbReference>
<keyword evidence="4" id="KW-0479">Metal-binding</keyword>
<evidence type="ECO:0000256" key="2">
    <source>
        <dbReference type="ARBA" id="ARBA00006561"/>
    </source>
</evidence>
<keyword evidence="11" id="KW-1185">Reference proteome</keyword>
<dbReference type="Pfam" id="PF13187">
    <property type="entry name" value="Fer4_9"/>
    <property type="match status" value="1"/>
</dbReference>
<dbReference type="SUPFAM" id="SSF51905">
    <property type="entry name" value="FAD/NAD(P)-binding domain"/>
    <property type="match status" value="1"/>
</dbReference>
<keyword evidence="5" id="KW-0285">Flavoprotein</keyword>
<dbReference type="PANTHER" id="PTHR43498:SF1">
    <property type="entry name" value="COB--COM HETERODISULFIDE REDUCTASE IRON-SULFUR SUBUNIT A"/>
    <property type="match status" value="1"/>
</dbReference>
<keyword evidence="6" id="KW-0560">Oxidoreductase</keyword>
<reference evidence="11" key="1">
    <citation type="submission" date="2016-06" db="EMBL/GenBank/DDBJ databases">
        <title>Draft genome sequence of Desulfoplanes formicivorans strain Pf12B.</title>
        <authorList>
            <person name="Watanabe M."/>
            <person name="Kojima H."/>
            <person name="Fukui M."/>
        </authorList>
    </citation>
    <scope>NUCLEOTIDE SEQUENCE [LARGE SCALE GENOMIC DNA]</scope>
    <source>
        <strain evidence="11">Pf12B</strain>
    </source>
</reference>
<evidence type="ECO:0000256" key="8">
    <source>
        <dbReference type="ARBA" id="ARBA00023014"/>
    </source>
</evidence>
<dbReference type="Gene3D" id="3.30.70.20">
    <property type="match status" value="1"/>
</dbReference>
<feature type="domain" description="4Fe-4S ferredoxin-type" evidence="9">
    <location>
        <begin position="580"/>
        <end position="609"/>
    </location>
</feature>
<dbReference type="InterPro" id="IPR023753">
    <property type="entry name" value="FAD/NAD-binding_dom"/>
</dbReference>
<proteinExistence type="inferred from homology"/>
<comment type="cofactor">
    <cofactor evidence="1">
        <name>FAD</name>
        <dbReference type="ChEBI" id="CHEBI:57692"/>
    </cofactor>
</comment>
<evidence type="ECO:0000313" key="11">
    <source>
        <dbReference type="Proteomes" id="UP000095200"/>
    </source>
</evidence>
<dbReference type="InterPro" id="IPR036188">
    <property type="entry name" value="FAD/NAD-bd_sf"/>
</dbReference>
<dbReference type="InterPro" id="IPR017900">
    <property type="entry name" value="4Fe4S_Fe_S_CS"/>
</dbReference>
<keyword evidence="5" id="KW-0274">FAD</keyword>
<dbReference type="InterPro" id="IPR039650">
    <property type="entry name" value="HdrA-like"/>
</dbReference>
<keyword evidence="8" id="KW-0411">Iron-sulfur</keyword>
<dbReference type="GO" id="GO:0016491">
    <property type="term" value="F:oxidoreductase activity"/>
    <property type="evidence" value="ECO:0007669"/>
    <property type="project" value="UniProtKB-KW"/>
</dbReference>
<dbReference type="OrthoDB" id="9758544at2"/>
<evidence type="ECO:0000256" key="1">
    <source>
        <dbReference type="ARBA" id="ARBA00001974"/>
    </source>
</evidence>
<sequence length="766" mass="83409">MAEKIGVYFDSASIGQFLDLEALAEGVRATWGNLCPVVKIVPHLVGNEGKALIQSDIDEGLIDAVCACGTSPRVDGDFFNFGPSILVHRVNLREQCVLSYEDPQGKPLVPGGDVPEALMTVATDYVNMGVVNLQKAAIPEAEALEVTKKVLVLGGGWTGLTAALDVAGAGYEVVLVEKQKELGGYAKKMYKTIPMHFPYTAAEATSVDAKIAAVEENPKITVLTGTTLEKLAGMPGQYTATLKTGKEEQEIPVGSVVTATGWVPQDKKYLEPFGYKSSKNIITSMEFEEMAKAGKIACPADGKTPESVVFLLGFGDKLASFEAEEAAAKQARIEAEEAGEQEEENPEGRNFIKNETCKHLPFSSEITSLTALKQANYVREFAPTAVSYVLYENMMVPGINELYYKAAQNDPGIMLAKGTITSVTDAGDGSIIVLVNDTILGDKIEIRADLVVLPTAMVPTTALDPVVKLQYRQGPAFPDLDLFDGYCDSNYICFPYETRRTGIYSAGCVRQPMTMATAEVDASGAALKAIQCLESANRGMAVHPRSGDMSYPKFNLLRCTQCKRCTEECPFGALDEDEKGNPMPNVARCRRCGTCMGACPERVISFDDYNIDQIGSMIKQVKVPDKIEEGGPRFIVLACENDAYPALDMAAMRGNKWSPFIRVIPVRCLGSVNTIWIADAMSKGNDGCLLLGCKYGENYQCHFMKGSELCNKRMDNVSETLKKLGIEPERVEQAQVAIDEYDRIPEIIDDFVERMLKLGPNPFKGY</sequence>
<dbReference type="SUPFAM" id="SSF54862">
    <property type="entry name" value="4Fe-4S ferredoxins"/>
    <property type="match status" value="1"/>
</dbReference>
<dbReference type="AlphaFoldDB" id="A0A194AE28"/>
<keyword evidence="7" id="KW-0408">Iron</keyword>
<dbReference type="InterPro" id="IPR003813">
    <property type="entry name" value="MvhD/FlpD"/>
</dbReference>
<organism evidence="10 11">
    <name type="scientific">Desulfoplanes formicivorans</name>
    <dbReference type="NCBI Taxonomy" id="1592317"/>
    <lineage>
        <taxon>Bacteria</taxon>
        <taxon>Pseudomonadati</taxon>
        <taxon>Thermodesulfobacteriota</taxon>
        <taxon>Desulfovibrionia</taxon>
        <taxon>Desulfovibrionales</taxon>
        <taxon>Desulfoplanaceae</taxon>
        <taxon>Desulfoplanes</taxon>
    </lineage>
</organism>
<dbReference type="STRING" id="1592317.DPF_0278"/>
<evidence type="ECO:0000256" key="5">
    <source>
        <dbReference type="ARBA" id="ARBA00022827"/>
    </source>
</evidence>